<dbReference type="SMART" id="SM00487">
    <property type="entry name" value="DEXDc"/>
    <property type="match status" value="1"/>
</dbReference>
<dbReference type="GeneID" id="11531903"/>
<comment type="subunit">
    <text evidence="18">Interacts with RAD51 and DMC1.</text>
</comment>
<accession>G8C0I3</accession>
<evidence type="ECO:0000256" key="20">
    <source>
        <dbReference type="ARBA" id="ARBA00076096"/>
    </source>
</evidence>
<dbReference type="AlphaFoldDB" id="G8C0I3"/>
<dbReference type="HOGENOM" id="CLU_000315_10_1_1"/>
<evidence type="ECO:0000313" key="25">
    <source>
        <dbReference type="EMBL" id="CCE65698.1"/>
    </source>
</evidence>
<keyword evidence="26" id="KW-1185">Reference proteome</keyword>
<dbReference type="GO" id="GO:0003678">
    <property type="term" value="F:DNA helicase activity"/>
    <property type="evidence" value="ECO:0007669"/>
    <property type="project" value="UniProtKB-EC"/>
</dbReference>
<dbReference type="GO" id="GO:0045144">
    <property type="term" value="P:meiotic sister chromatid segregation"/>
    <property type="evidence" value="ECO:0007669"/>
    <property type="project" value="EnsemblFungi"/>
</dbReference>
<evidence type="ECO:0000256" key="7">
    <source>
        <dbReference type="ARBA" id="ARBA00022801"/>
    </source>
</evidence>
<keyword evidence="10" id="KW-0832">Ubl conjugation</keyword>
<dbReference type="FunFam" id="3.40.50.10810:FF:000058">
    <property type="entry name" value="RDH54p DNA-dependent ATPase"/>
    <property type="match status" value="1"/>
</dbReference>
<keyword evidence="6" id="KW-0227">DNA damage</keyword>
<evidence type="ECO:0000256" key="6">
    <source>
        <dbReference type="ARBA" id="ARBA00022763"/>
    </source>
</evidence>
<keyword evidence="7" id="KW-0378">Hydrolase</keyword>
<evidence type="ECO:0000256" key="22">
    <source>
        <dbReference type="ARBA" id="ARBA00082011"/>
    </source>
</evidence>
<dbReference type="EC" id="3.6.4.12" evidence="3"/>
<dbReference type="SMART" id="SM00490">
    <property type="entry name" value="HELICc"/>
    <property type="match status" value="1"/>
</dbReference>
<evidence type="ECO:0000256" key="19">
    <source>
        <dbReference type="ARBA" id="ARBA00072543"/>
    </source>
</evidence>
<gene>
    <name evidence="25" type="primary">TPHA0M01230</name>
    <name evidence="25" type="ordered locus">TPHA_0M01230</name>
</gene>
<reference evidence="25 26" key="1">
    <citation type="journal article" date="2011" name="Proc. Natl. Acad. Sci. U.S.A.">
        <title>Evolutionary erosion of yeast sex chromosomes by mating-type switching accidents.</title>
        <authorList>
            <person name="Gordon J.L."/>
            <person name="Armisen D."/>
            <person name="Proux-Wera E."/>
            <person name="Oheigeartaigh S.S."/>
            <person name="Byrne K.P."/>
            <person name="Wolfe K.H."/>
        </authorList>
    </citation>
    <scope>NUCLEOTIDE SEQUENCE [LARGE SCALE GENOMIC DNA]</scope>
    <source>
        <strain evidence="26">ATCC 24235 / CBS 4417 / NBRC 1672 / NRRL Y-8282 / UCD 70-5</strain>
    </source>
</reference>
<dbReference type="RefSeq" id="XP_003688132.1">
    <property type="nucleotide sequence ID" value="XM_003688084.1"/>
</dbReference>
<keyword evidence="13" id="KW-0234">DNA repair</keyword>
<evidence type="ECO:0000256" key="5">
    <source>
        <dbReference type="ARBA" id="ARBA00022741"/>
    </source>
</evidence>
<keyword evidence="12" id="KW-0233">DNA recombination</keyword>
<dbReference type="EMBL" id="HE612868">
    <property type="protein sequence ID" value="CCE65698.1"/>
    <property type="molecule type" value="Genomic_DNA"/>
</dbReference>
<dbReference type="Pfam" id="PF00271">
    <property type="entry name" value="Helicase_C"/>
    <property type="match status" value="1"/>
</dbReference>
<evidence type="ECO:0000256" key="8">
    <source>
        <dbReference type="ARBA" id="ARBA00022806"/>
    </source>
</evidence>
<feature type="domain" description="Helicase ATP-binding" evidence="23">
    <location>
        <begin position="358"/>
        <end position="546"/>
    </location>
</feature>
<dbReference type="eggNOG" id="KOG0390">
    <property type="taxonomic scope" value="Eukaryota"/>
</dbReference>
<dbReference type="Gene3D" id="3.40.50.300">
    <property type="entry name" value="P-loop containing nucleotide triphosphate hydrolases"/>
    <property type="match status" value="1"/>
</dbReference>
<dbReference type="InterPro" id="IPR001650">
    <property type="entry name" value="Helicase_C-like"/>
</dbReference>
<comment type="similarity">
    <text evidence="2">Belongs to the SNF2/RAD54 helicase family.</text>
</comment>
<dbReference type="InterPro" id="IPR050496">
    <property type="entry name" value="SNF2_RAD54_helicase_repair"/>
</dbReference>
<keyword evidence="4" id="KW-1017">Isopeptide bond</keyword>
<dbReference type="InterPro" id="IPR014001">
    <property type="entry name" value="Helicase_ATP-bd"/>
</dbReference>
<dbReference type="PANTHER" id="PTHR45629:SF7">
    <property type="entry name" value="DNA EXCISION REPAIR PROTEIN ERCC-6-RELATED"/>
    <property type="match status" value="1"/>
</dbReference>
<organism evidence="25 26">
    <name type="scientific">Tetrapisispora phaffii (strain ATCC 24235 / CBS 4417 / NBRC 1672 / NRRL Y-8282 / UCD 70-5)</name>
    <name type="common">Yeast</name>
    <name type="synonym">Fabospora phaffii</name>
    <dbReference type="NCBI Taxonomy" id="1071381"/>
    <lineage>
        <taxon>Eukaryota</taxon>
        <taxon>Fungi</taxon>
        <taxon>Dikarya</taxon>
        <taxon>Ascomycota</taxon>
        <taxon>Saccharomycotina</taxon>
        <taxon>Saccharomycetes</taxon>
        <taxon>Saccharomycetales</taxon>
        <taxon>Saccharomycetaceae</taxon>
        <taxon>Tetrapisispora</taxon>
    </lineage>
</organism>
<dbReference type="Gene3D" id="1.20.120.850">
    <property type="entry name" value="SWI2/SNF2 ATPases, N-terminal domain"/>
    <property type="match status" value="1"/>
</dbReference>
<dbReference type="CDD" id="cd18004">
    <property type="entry name" value="DEXHc_RAD54"/>
    <property type="match status" value="1"/>
</dbReference>
<dbReference type="KEGG" id="tpf:TPHA_0M01230"/>
<dbReference type="GO" id="GO:0003690">
    <property type="term" value="F:double-stranded DNA binding"/>
    <property type="evidence" value="ECO:0007669"/>
    <property type="project" value="EnsemblFungi"/>
</dbReference>
<evidence type="ECO:0000256" key="9">
    <source>
        <dbReference type="ARBA" id="ARBA00022840"/>
    </source>
</evidence>
<evidence type="ECO:0000256" key="18">
    <source>
        <dbReference type="ARBA" id="ARBA00065350"/>
    </source>
</evidence>
<evidence type="ECO:0000256" key="3">
    <source>
        <dbReference type="ARBA" id="ARBA00012551"/>
    </source>
</evidence>
<dbReference type="InterPro" id="IPR038718">
    <property type="entry name" value="SNF2-like_sf"/>
</dbReference>
<dbReference type="PANTHER" id="PTHR45629">
    <property type="entry name" value="SNF2/RAD54 FAMILY MEMBER"/>
    <property type="match status" value="1"/>
</dbReference>
<evidence type="ECO:0000256" key="14">
    <source>
        <dbReference type="ARBA" id="ARBA00023242"/>
    </source>
</evidence>
<evidence type="ECO:0000256" key="15">
    <source>
        <dbReference type="ARBA" id="ARBA00023254"/>
    </source>
</evidence>
<evidence type="ECO:0000259" key="24">
    <source>
        <dbReference type="PROSITE" id="PS51194"/>
    </source>
</evidence>
<evidence type="ECO:0000256" key="12">
    <source>
        <dbReference type="ARBA" id="ARBA00023172"/>
    </source>
</evidence>
<dbReference type="STRING" id="1071381.G8C0I3"/>
<keyword evidence="5" id="KW-0547">Nucleotide-binding</keyword>
<dbReference type="GO" id="GO:0005524">
    <property type="term" value="F:ATP binding"/>
    <property type="evidence" value="ECO:0007669"/>
    <property type="project" value="UniProtKB-KW"/>
</dbReference>
<keyword evidence="9" id="KW-0067">ATP-binding</keyword>
<dbReference type="FunFam" id="3.40.50.300:FF:000332">
    <property type="entry name" value="DNA repair and recombination protein RAD54-like"/>
    <property type="match status" value="1"/>
</dbReference>
<protein>
    <recommendedName>
        <fullName evidence="19">DNA repair and recombination protein RDH54</fullName>
        <ecNumber evidence="3">3.6.4.12</ecNumber>
    </recommendedName>
    <alternativeName>
        <fullName evidence="22">RAD homolog 54</fullName>
    </alternativeName>
    <alternativeName>
        <fullName evidence="21">Recombination factor TID1</fullName>
    </alternativeName>
    <alternativeName>
        <fullName evidence="20">Two hybrid interaction with DMC1 protein 1</fullName>
    </alternativeName>
</protein>
<dbReference type="InterPro" id="IPR049730">
    <property type="entry name" value="SNF2/RAD54-like_C"/>
</dbReference>
<dbReference type="GO" id="GO:0005634">
    <property type="term" value="C:nucleus"/>
    <property type="evidence" value="ECO:0007669"/>
    <property type="project" value="UniProtKB-SubCell"/>
</dbReference>
<dbReference type="Proteomes" id="UP000005666">
    <property type="component" value="Chromosome 13"/>
</dbReference>
<evidence type="ECO:0000313" key="26">
    <source>
        <dbReference type="Proteomes" id="UP000005666"/>
    </source>
</evidence>
<evidence type="ECO:0000256" key="21">
    <source>
        <dbReference type="ARBA" id="ARBA00077864"/>
    </source>
</evidence>
<evidence type="ECO:0000256" key="17">
    <source>
        <dbReference type="ARBA" id="ARBA00060154"/>
    </source>
</evidence>
<dbReference type="PROSITE" id="PS51192">
    <property type="entry name" value="HELICASE_ATP_BIND_1"/>
    <property type="match status" value="1"/>
</dbReference>
<evidence type="ECO:0000256" key="10">
    <source>
        <dbReference type="ARBA" id="ARBA00022843"/>
    </source>
</evidence>
<evidence type="ECO:0000256" key="1">
    <source>
        <dbReference type="ARBA" id="ARBA00004123"/>
    </source>
</evidence>
<keyword evidence="11" id="KW-0238">DNA-binding</keyword>
<dbReference type="OMA" id="FTIMYRK"/>
<keyword evidence="8" id="KW-0347">Helicase</keyword>
<comment type="catalytic activity">
    <reaction evidence="16">
        <text>ATP + H2O = ADP + phosphate + H(+)</text>
        <dbReference type="Rhea" id="RHEA:13065"/>
        <dbReference type="ChEBI" id="CHEBI:15377"/>
        <dbReference type="ChEBI" id="CHEBI:15378"/>
        <dbReference type="ChEBI" id="CHEBI:30616"/>
        <dbReference type="ChEBI" id="CHEBI:43474"/>
        <dbReference type="ChEBI" id="CHEBI:456216"/>
        <dbReference type="EC" id="3.6.4.12"/>
    </reaction>
</comment>
<dbReference type="GO" id="GO:0000724">
    <property type="term" value="P:double-strand break repair via homologous recombination"/>
    <property type="evidence" value="ECO:0007669"/>
    <property type="project" value="TreeGrafter"/>
</dbReference>
<keyword evidence="14" id="KW-0539">Nucleus</keyword>
<comment type="subcellular location">
    <subcellularLocation>
        <location evidence="1">Nucleus</location>
    </subcellularLocation>
</comment>
<dbReference type="OrthoDB" id="413460at2759"/>
<dbReference type="Pfam" id="PF00176">
    <property type="entry name" value="SNF2-rel_dom"/>
    <property type="match status" value="1"/>
</dbReference>
<proteinExistence type="inferred from homology"/>
<evidence type="ECO:0000256" key="2">
    <source>
        <dbReference type="ARBA" id="ARBA00007025"/>
    </source>
</evidence>
<dbReference type="GO" id="GO:0016787">
    <property type="term" value="F:hydrolase activity"/>
    <property type="evidence" value="ECO:0007669"/>
    <property type="project" value="UniProtKB-KW"/>
</dbReference>
<comment type="function">
    <text evidence="17">Involved in the recombinational repair of double-strand breaks (DSB) in DNA during mitosis and meiosis. Has DNA dependent ATPase activity. Promotes D-loop (displacement loop) formation with RAD51 recombinase. Modifies the topology of double-stranded DNA during the D-loop reaction to facilitate the invasion of the homologous duplex molecule by the initiating single-stranded DNA substrate. Required for adaptation from G2/M checkpoint arrest induced by a double strand break, by participating in monitoring the extent of single-stranded DNA produced by resection of DNA ends. This role is distinct from its roles in recombination. Promotes colocalization of RAD51 and DMC1 during meiotic recombination. Involved in crossover interference.</text>
</comment>
<keyword evidence="15" id="KW-0469">Meiosis</keyword>
<dbReference type="GO" id="GO:0015616">
    <property type="term" value="F:DNA translocase activity"/>
    <property type="evidence" value="ECO:0007669"/>
    <property type="project" value="EnsemblFungi"/>
</dbReference>
<name>G8C0I3_TETPH</name>
<evidence type="ECO:0000259" key="23">
    <source>
        <dbReference type="PROSITE" id="PS51192"/>
    </source>
</evidence>
<evidence type="ECO:0000256" key="4">
    <source>
        <dbReference type="ARBA" id="ARBA00022499"/>
    </source>
</evidence>
<dbReference type="Gene3D" id="3.40.50.10810">
    <property type="entry name" value="Tandem AAA-ATPase domain"/>
    <property type="match status" value="1"/>
</dbReference>
<dbReference type="GO" id="GO:0032392">
    <property type="term" value="P:DNA geometric change"/>
    <property type="evidence" value="ECO:0007669"/>
    <property type="project" value="EnsemblFungi"/>
</dbReference>
<dbReference type="InterPro" id="IPR027417">
    <property type="entry name" value="P-loop_NTPase"/>
</dbReference>
<feature type="domain" description="Helicase C-terminal" evidence="24">
    <location>
        <begin position="696"/>
        <end position="853"/>
    </location>
</feature>
<dbReference type="SUPFAM" id="SSF52540">
    <property type="entry name" value="P-loop containing nucleoside triphosphate hydrolases"/>
    <property type="match status" value="2"/>
</dbReference>
<dbReference type="InterPro" id="IPR000330">
    <property type="entry name" value="SNF2_N"/>
</dbReference>
<dbReference type="CDD" id="cd18793">
    <property type="entry name" value="SF2_C_SNF"/>
    <property type="match status" value="1"/>
</dbReference>
<sequence>MNNPKFQNKPFKPPRRINTLNHDTTKINVTSDSEINKNGIFKRKSANDTIDTTFQEKKIKVHKIDDRFPLSRDISSIFATVYRKKTLKKNKVWTNDGFCILKNDNRLNFYDDAGNFISGLDLKLTTDSLFDELFKIGSLELQIDYKIEDPEETKKTVSIIFGRKADNTINSSSLIKNNSTVESHNDGNSNYVNTNQSKNLLNATTSTTTSDINRKLIASKEIIKSFQTKINNTSKSHLVPLSQLFAKKTTASFRQILIRSESHTPLTTPSSNISSDNQKIFLPVFDLNKISDPIVMNRSKDALVDVIVDPILGKLLRPHQREGVKFMYDCMMGLQRPSTTIVKNTDDDGDSTSKSLTLEYDSDIKGCLLADEMGLGKTLMTITLIWTLLKQTAFPTNVAVSQSGVPLHGAYKKFIIVCPVTLIGNWKREFGKWLGLSAIGILTLSPKNNSEKDKMDVRNFLKVQRIYQVLIIGYEKILSVSDDLFENKDKIDMIICDEGHRLKNGSSKILNALKRLDVENKVLLSGTPIQNDLNEFFTIIDFINPGILGSFNHFKKKFITPITRARDVNNRYNEDILSIGSEKSKEMIQITKRFVLRRTNSLLTKYLPPKNDVILFCKPTDAQLNAFSDIFSVSHFDINNLSFTSSLGLITLFKKICNTPMLIKSDSYYQSNLRNSSTTLVYENKLDSGKLKVFMSLLDHIRNATDEKVVIVSNYTQTLDILENLMRSQNITTCRLDGSTPNKQRDSIVTNFNRNANIFGFLLSSKSGGAGLNLIGASRLILFDNDWNPSIDLQAMSRIHRDGQKKTCHIYRLITTGCIDEKIFQRQLMKHSLSQQFLNDQDDNSGSHKNDDLFNKEDLKDLFTIVSDSKCNTHDLICDCDGSTNEDYSISTDDEFEDSKETSISSLTSNGWTSALNAQKLLEEREKSEKLEKTKIIKKCLAGYRHIDLTIQNSIEDSILEESLPKNLDCVTFAFFKPGKAKSL</sequence>
<dbReference type="PROSITE" id="PS51194">
    <property type="entry name" value="HELICASE_CTER"/>
    <property type="match status" value="1"/>
</dbReference>
<evidence type="ECO:0000256" key="11">
    <source>
        <dbReference type="ARBA" id="ARBA00023125"/>
    </source>
</evidence>
<dbReference type="GO" id="GO:0030491">
    <property type="term" value="P:heteroduplex formation"/>
    <property type="evidence" value="ECO:0007669"/>
    <property type="project" value="EnsemblFungi"/>
</dbReference>
<dbReference type="GO" id="GO:0007131">
    <property type="term" value="P:reciprocal meiotic recombination"/>
    <property type="evidence" value="ECO:0007669"/>
    <property type="project" value="EnsemblFungi"/>
</dbReference>
<evidence type="ECO:0000256" key="16">
    <source>
        <dbReference type="ARBA" id="ARBA00047995"/>
    </source>
</evidence>
<evidence type="ECO:0000256" key="13">
    <source>
        <dbReference type="ARBA" id="ARBA00023204"/>
    </source>
</evidence>